<organism evidence="2 3">
    <name type="scientific">Agromyces archimandritae</name>
    <dbReference type="NCBI Taxonomy" id="2781962"/>
    <lineage>
        <taxon>Bacteria</taxon>
        <taxon>Bacillati</taxon>
        <taxon>Actinomycetota</taxon>
        <taxon>Actinomycetes</taxon>
        <taxon>Micrococcales</taxon>
        <taxon>Microbacteriaceae</taxon>
        <taxon>Agromyces</taxon>
    </lineage>
</organism>
<evidence type="ECO:0000259" key="1">
    <source>
        <dbReference type="Pfam" id="PF16571"/>
    </source>
</evidence>
<sequence length="162" mass="17740">MRALTETDIRGSFVNASRKEIADLALPLDFAETDWASRDFYGWRDRKAPMRGAVVVELGDRLVGVSLRRADAKPRTRAQCSWCQDVELTREVVFYAAKRAGDAGRRGDTVGTLVCADFGCPANVRRNPSVAYVGFDVEAARGARIEGLAERVRGFAASVLGE</sequence>
<keyword evidence="3" id="KW-1185">Reference proteome</keyword>
<gene>
    <name evidence="2" type="ORF">G127AT_10405</name>
</gene>
<proteinExistence type="predicted"/>
<evidence type="ECO:0000313" key="2">
    <source>
        <dbReference type="EMBL" id="QTX03742.1"/>
    </source>
</evidence>
<dbReference type="InterPro" id="IPR032330">
    <property type="entry name" value="EF-G-binding_C"/>
</dbReference>
<accession>A0A975IMP5</accession>
<dbReference type="KEGG" id="aarc:G127AT_10405"/>
<dbReference type="RefSeq" id="WP_210896637.1">
    <property type="nucleotide sequence ID" value="NZ_CP071696.1"/>
</dbReference>
<name>A0A975IMP5_9MICO</name>
<feature type="domain" description="Elongation factor G-binding protein C-terminal treble-clef zinc-finger" evidence="1">
    <location>
        <begin position="8"/>
        <end position="159"/>
    </location>
</feature>
<reference evidence="2" key="1">
    <citation type="submission" date="2021-03" db="EMBL/GenBank/DDBJ databases">
        <title>Agromyces archimandritus sp. nov., isolated from the cockroach Archimandrita tessellata.</title>
        <authorList>
            <person name="Guzman J."/>
            <person name="Ortuzar M."/>
            <person name="Poehlein A."/>
            <person name="Daniel R."/>
            <person name="Trujillo M."/>
            <person name="Vilcinskas A."/>
        </authorList>
    </citation>
    <scope>NUCLEOTIDE SEQUENCE</scope>
    <source>
        <strain evidence="2">G127AT</strain>
    </source>
</reference>
<evidence type="ECO:0000313" key="3">
    <source>
        <dbReference type="Proteomes" id="UP000671914"/>
    </source>
</evidence>
<dbReference type="AlphaFoldDB" id="A0A975IMP5"/>
<dbReference type="EMBL" id="CP071696">
    <property type="protein sequence ID" value="QTX03742.1"/>
    <property type="molecule type" value="Genomic_DNA"/>
</dbReference>
<protein>
    <submittedName>
        <fullName evidence="2">FBP domain-containing protein</fullName>
    </submittedName>
</protein>
<dbReference type="Proteomes" id="UP000671914">
    <property type="component" value="Chromosome"/>
</dbReference>
<dbReference type="Pfam" id="PF16571">
    <property type="entry name" value="FBP_C"/>
    <property type="match status" value="1"/>
</dbReference>